<dbReference type="Pfam" id="PF09935">
    <property type="entry name" value="DUF2167"/>
    <property type="match status" value="1"/>
</dbReference>
<feature type="transmembrane region" description="Helical" evidence="1">
    <location>
        <begin position="266"/>
        <end position="291"/>
    </location>
</feature>
<protein>
    <submittedName>
        <fullName evidence="2">Putative inner membrane protein</fullName>
    </submittedName>
</protein>
<reference evidence="2" key="1">
    <citation type="submission" date="2016-10" db="EMBL/GenBank/DDBJ databases">
        <authorList>
            <person name="de Groot N.N."/>
        </authorList>
    </citation>
    <scope>NUCLEOTIDE SEQUENCE</scope>
</reference>
<dbReference type="InterPro" id="IPR018682">
    <property type="entry name" value="DUF2167_membr"/>
</dbReference>
<keyword evidence="1" id="KW-0472">Membrane</keyword>
<dbReference type="AlphaFoldDB" id="A0A1W1BA37"/>
<proteinExistence type="predicted"/>
<name>A0A1W1BA37_9ZZZZ</name>
<keyword evidence="1" id="KW-0812">Transmembrane</keyword>
<dbReference type="EMBL" id="FPHE01000003">
    <property type="protein sequence ID" value="SFV50372.1"/>
    <property type="molecule type" value="Genomic_DNA"/>
</dbReference>
<gene>
    <name evidence="2" type="ORF">MNB_SV-12-1832</name>
</gene>
<evidence type="ECO:0000256" key="1">
    <source>
        <dbReference type="SAM" id="Phobius"/>
    </source>
</evidence>
<sequence>MKKYILIVMIVISIFTQLHAQNNEANMTQEEVEKVYYQAIAKIWDSFNKQKGDIELPNGVATLHVPDDFFYLNPEDSEKMLVQIWGNPPSSSHTLGMLFPNDSNEVDSNTWGVTIQYQEDGYVSDDNAEDIDYDELLKDMQNSTEESNEHRKSQGYEAIHLVGWASTPYYDNIAKKLHWAQELQFGTQPNHTLNYNIRILGRKGVLILNFIANMNQLPMIKKRIDTVLNIAEFNKGSRYADFDPDIDEVAAYGIGALIAGKVAAKLGLFATLLILLKKFWIIAILTVGGFFKKIFGGKE</sequence>
<keyword evidence="1" id="KW-1133">Transmembrane helix</keyword>
<evidence type="ECO:0000313" key="2">
    <source>
        <dbReference type="EMBL" id="SFV50372.1"/>
    </source>
</evidence>
<accession>A0A1W1BA37</accession>
<organism evidence="2">
    <name type="scientific">hydrothermal vent metagenome</name>
    <dbReference type="NCBI Taxonomy" id="652676"/>
    <lineage>
        <taxon>unclassified sequences</taxon>
        <taxon>metagenomes</taxon>
        <taxon>ecological metagenomes</taxon>
    </lineage>
</organism>